<feature type="binding site" evidence="7">
    <location>
        <position position="159"/>
    </location>
    <ligand>
        <name>substrate</name>
    </ligand>
</feature>
<gene>
    <name evidence="7 8" type="primary">trmB</name>
    <name evidence="8" type="ORF">Mal64_29760</name>
</gene>
<dbReference type="EMBL" id="SJPQ01000003">
    <property type="protein sequence ID" value="TWT87437.1"/>
    <property type="molecule type" value="Genomic_DNA"/>
</dbReference>
<evidence type="ECO:0000256" key="6">
    <source>
        <dbReference type="ARBA" id="ARBA00022694"/>
    </source>
</evidence>
<dbReference type="UniPathway" id="UPA00989"/>
<keyword evidence="9" id="KW-1185">Reference proteome</keyword>
<dbReference type="PANTHER" id="PTHR23417:SF14">
    <property type="entry name" value="PENTACOTRIPEPTIDE-REPEAT REGION OF PRORP DOMAIN-CONTAINING PROTEIN"/>
    <property type="match status" value="1"/>
</dbReference>
<dbReference type="Proteomes" id="UP000315440">
    <property type="component" value="Unassembled WGS sequence"/>
</dbReference>
<comment type="function">
    <text evidence="2 7">Catalyzes the formation of N(7)-methylguanine at position 46 (m7G46) in tRNA.</text>
</comment>
<dbReference type="Gene3D" id="3.40.50.150">
    <property type="entry name" value="Vaccinia Virus protein VP39"/>
    <property type="match status" value="1"/>
</dbReference>
<keyword evidence="4 7" id="KW-0808">Transferase</keyword>
<dbReference type="GO" id="GO:0043527">
    <property type="term" value="C:tRNA methyltransferase complex"/>
    <property type="evidence" value="ECO:0007669"/>
    <property type="project" value="TreeGrafter"/>
</dbReference>
<evidence type="ECO:0000256" key="1">
    <source>
        <dbReference type="ARBA" id="ARBA00000142"/>
    </source>
</evidence>
<dbReference type="EC" id="2.1.1.33" evidence="7"/>
<keyword evidence="3 7" id="KW-0489">Methyltransferase</keyword>
<dbReference type="OrthoDB" id="9802090at2"/>
<evidence type="ECO:0000313" key="9">
    <source>
        <dbReference type="Proteomes" id="UP000315440"/>
    </source>
</evidence>
<dbReference type="InterPro" id="IPR003358">
    <property type="entry name" value="tRNA_(Gua-N-7)_MeTrfase_Trmb"/>
</dbReference>
<dbReference type="InterPro" id="IPR055361">
    <property type="entry name" value="tRNA_methyltr_TrmB_bact"/>
</dbReference>
<dbReference type="SUPFAM" id="SSF53335">
    <property type="entry name" value="S-adenosyl-L-methionine-dependent methyltransferases"/>
    <property type="match status" value="1"/>
</dbReference>
<organism evidence="8 9">
    <name type="scientific">Pseudobythopirellula maris</name>
    <dbReference type="NCBI Taxonomy" id="2527991"/>
    <lineage>
        <taxon>Bacteria</taxon>
        <taxon>Pseudomonadati</taxon>
        <taxon>Planctomycetota</taxon>
        <taxon>Planctomycetia</taxon>
        <taxon>Pirellulales</taxon>
        <taxon>Lacipirellulaceae</taxon>
        <taxon>Pseudobythopirellula</taxon>
    </lineage>
</organism>
<dbReference type="HAMAP" id="MF_01057">
    <property type="entry name" value="tRNA_methyltr_TrmB"/>
    <property type="match status" value="1"/>
</dbReference>
<proteinExistence type="inferred from homology"/>
<comment type="caution">
    <text evidence="7">Lacks conserved residue(s) required for the propagation of feature annotation.</text>
</comment>
<dbReference type="RefSeq" id="WP_146401574.1">
    <property type="nucleotide sequence ID" value="NZ_SJPQ01000003.1"/>
</dbReference>
<accession>A0A5C5ZK59</accession>
<dbReference type="InterPro" id="IPR029063">
    <property type="entry name" value="SAM-dependent_MTases_sf"/>
</dbReference>
<evidence type="ECO:0000256" key="5">
    <source>
        <dbReference type="ARBA" id="ARBA00022691"/>
    </source>
</evidence>
<dbReference type="PANTHER" id="PTHR23417">
    <property type="entry name" value="3-DEOXY-D-MANNO-OCTULOSONIC-ACID TRANSFERASE/TRNA GUANINE-N 7 - -METHYLTRANSFERASE"/>
    <property type="match status" value="1"/>
</dbReference>
<comment type="similarity">
    <text evidence="7">Belongs to the class I-like SAM-binding methyltransferase superfamily. TrmB family.</text>
</comment>
<name>A0A5C5ZK59_9BACT</name>
<evidence type="ECO:0000313" key="8">
    <source>
        <dbReference type="EMBL" id="TWT87437.1"/>
    </source>
</evidence>
<comment type="catalytic activity">
    <reaction evidence="1 7">
        <text>guanosine(46) in tRNA + S-adenosyl-L-methionine = N(7)-methylguanosine(46) in tRNA + S-adenosyl-L-homocysteine</text>
        <dbReference type="Rhea" id="RHEA:42708"/>
        <dbReference type="Rhea" id="RHEA-COMP:10188"/>
        <dbReference type="Rhea" id="RHEA-COMP:10189"/>
        <dbReference type="ChEBI" id="CHEBI:57856"/>
        <dbReference type="ChEBI" id="CHEBI:59789"/>
        <dbReference type="ChEBI" id="CHEBI:74269"/>
        <dbReference type="ChEBI" id="CHEBI:74480"/>
        <dbReference type="EC" id="2.1.1.33"/>
    </reaction>
</comment>
<keyword evidence="5 7" id="KW-0949">S-adenosyl-L-methionine</keyword>
<dbReference type="AlphaFoldDB" id="A0A5C5ZK59"/>
<feature type="binding site" evidence="7">
    <location>
        <position position="73"/>
    </location>
    <ligand>
        <name>S-adenosyl-L-methionine</name>
        <dbReference type="ChEBI" id="CHEBI:59789"/>
    </ligand>
</feature>
<comment type="caution">
    <text evidence="8">The sequence shown here is derived from an EMBL/GenBank/DDBJ whole genome shotgun (WGS) entry which is preliminary data.</text>
</comment>
<evidence type="ECO:0000256" key="7">
    <source>
        <dbReference type="HAMAP-Rule" id="MF_01057"/>
    </source>
</evidence>
<feature type="binding site" evidence="7">
    <location>
        <position position="123"/>
    </location>
    <ligand>
        <name>S-adenosyl-L-methionine</name>
        <dbReference type="ChEBI" id="CHEBI:59789"/>
    </ligand>
</feature>
<dbReference type="Pfam" id="PF02390">
    <property type="entry name" value="Methyltransf_4"/>
    <property type="match status" value="1"/>
</dbReference>
<dbReference type="GO" id="GO:0008176">
    <property type="term" value="F:tRNA (guanine(46)-N7)-methyltransferase activity"/>
    <property type="evidence" value="ECO:0007669"/>
    <property type="project" value="UniProtKB-UniRule"/>
</dbReference>
<protein>
    <recommendedName>
        <fullName evidence="7">tRNA (guanine-N(7)-)-methyltransferase</fullName>
        <ecNumber evidence="7">2.1.1.33</ecNumber>
    </recommendedName>
    <alternativeName>
        <fullName evidence="7">tRNA (guanine(46)-N(7))-methyltransferase</fullName>
    </alternativeName>
    <alternativeName>
        <fullName evidence="7">tRNA(m7G46)-methyltransferase</fullName>
    </alternativeName>
</protein>
<feature type="binding site" evidence="7">
    <location>
        <begin position="200"/>
        <end position="203"/>
    </location>
    <ligand>
        <name>substrate</name>
    </ligand>
</feature>
<feature type="binding site" evidence="7">
    <location>
        <position position="127"/>
    </location>
    <ligand>
        <name>substrate</name>
    </ligand>
</feature>
<dbReference type="PROSITE" id="PS51625">
    <property type="entry name" value="SAM_MT_TRMB"/>
    <property type="match status" value="1"/>
</dbReference>
<feature type="binding site" evidence="7">
    <location>
        <position position="100"/>
    </location>
    <ligand>
        <name>S-adenosyl-L-methionine</name>
        <dbReference type="ChEBI" id="CHEBI:59789"/>
    </ligand>
</feature>
<keyword evidence="6 7" id="KW-0819">tRNA processing</keyword>
<sequence>MGRRALRKIKPEIDLTGRLLSYDDLPNPWDAEALFSEEPQRGRPLEVEVGSGKGLFLRRATAERPEHNFLGVEIAHKYARYCAAELVKQDADNGKVLSGDGLRLFHELLPDGALEAVHVYFPDPWWKKRHAHRRVLNDRFLLDVARTLRDGGRLHFWTDVEDYYQATLELIATMRGEGLPLTGPHPVEERPFEHHLDFHTHFERRTRLNDEPVFRAEFERIARTGGGDGA</sequence>
<evidence type="ECO:0000256" key="4">
    <source>
        <dbReference type="ARBA" id="ARBA00022679"/>
    </source>
</evidence>
<feature type="binding site" evidence="7">
    <location>
        <position position="48"/>
    </location>
    <ligand>
        <name>S-adenosyl-L-methionine</name>
        <dbReference type="ChEBI" id="CHEBI:59789"/>
    </ligand>
</feature>
<evidence type="ECO:0000256" key="2">
    <source>
        <dbReference type="ARBA" id="ARBA00003015"/>
    </source>
</evidence>
<dbReference type="CDD" id="cd02440">
    <property type="entry name" value="AdoMet_MTases"/>
    <property type="match status" value="1"/>
</dbReference>
<reference evidence="8 9" key="1">
    <citation type="submission" date="2019-02" db="EMBL/GenBank/DDBJ databases">
        <title>Deep-cultivation of Planctomycetes and their phenomic and genomic characterization uncovers novel biology.</title>
        <authorList>
            <person name="Wiegand S."/>
            <person name="Jogler M."/>
            <person name="Boedeker C."/>
            <person name="Pinto D."/>
            <person name="Vollmers J."/>
            <person name="Rivas-Marin E."/>
            <person name="Kohn T."/>
            <person name="Peeters S.H."/>
            <person name="Heuer A."/>
            <person name="Rast P."/>
            <person name="Oberbeckmann S."/>
            <person name="Bunk B."/>
            <person name="Jeske O."/>
            <person name="Meyerdierks A."/>
            <person name="Storesund J.E."/>
            <person name="Kallscheuer N."/>
            <person name="Luecker S."/>
            <person name="Lage O.M."/>
            <person name="Pohl T."/>
            <person name="Merkel B.J."/>
            <person name="Hornburger P."/>
            <person name="Mueller R.-W."/>
            <person name="Bruemmer F."/>
            <person name="Labrenz M."/>
            <person name="Spormann A.M."/>
            <person name="Op Den Camp H."/>
            <person name="Overmann J."/>
            <person name="Amann R."/>
            <person name="Jetten M.S.M."/>
            <person name="Mascher T."/>
            <person name="Medema M.H."/>
            <person name="Devos D.P."/>
            <person name="Kaster A.-K."/>
            <person name="Ovreas L."/>
            <person name="Rohde M."/>
            <person name="Galperin M.Y."/>
            <person name="Jogler C."/>
        </authorList>
    </citation>
    <scope>NUCLEOTIDE SEQUENCE [LARGE SCALE GENOMIC DNA]</scope>
    <source>
        <strain evidence="8 9">Mal64</strain>
    </source>
</reference>
<dbReference type="NCBIfam" id="TIGR00091">
    <property type="entry name" value="tRNA (guanosine(46)-N7)-methyltransferase TrmB"/>
    <property type="match status" value="1"/>
</dbReference>
<comment type="pathway">
    <text evidence="7">tRNA modification; N(7)-methylguanine-tRNA biosynthesis.</text>
</comment>
<evidence type="ECO:0000256" key="3">
    <source>
        <dbReference type="ARBA" id="ARBA00022603"/>
    </source>
</evidence>